<protein>
    <submittedName>
        <fullName evidence="1">Uncharacterized protein</fullName>
    </submittedName>
</protein>
<proteinExistence type="predicted"/>
<dbReference type="EMBL" id="BARW01016309">
    <property type="protein sequence ID" value="GAJ02602.1"/>
    <property type="molecule type" value="Genomic_DNA"/>
</dbReference>
<feature type="non-terminal residue" evidence="1">
    <location>
        <position position="1"/>
    </location>
</feature>
<name>X1UGA2_9ZZZZ</name>
<sequence>RILYPFQKKKCEDYSDFVNHDNAFNTWQASLITWYDISEIYKLRILNLISDSKQQNTTNRQFQYNASSSLSSINNVFNQLLQQQKKRRRIEYHKEEEEEEEKSERKNIKRNESINWIPLNSNNDILVTGDLDTKRTIFDFLNIVIFKDKSIEQFQKNPIRLNEIYPIQVINYHAIINVYTKYKYCPYQQRSHNSNNIYFVIRYHEQTILYKCHRCTPSSSSSSSSSSPPSPHLNSYSNSTIISYNFTKEQKQMLNKIINLHCNTGDDKNCISSSSSFSIKF</sequence>
<comment type="caution">
    <text evidence="1">The sequence shown here is derived from an EMBL/GenBank/DDBJ whole genome shotgun (WGS) entry which is preliminary data.</text>
</comment>
<accession>X1UGA2</accession>
<reference evidence="1" key="1">
    <citation type="journal article" date="2014" name="Front. Microbiol.">
        <title>High frequency of phylogenetically diverse reductive dehalogenase-homologous genes in deep subseafloor sedimentary metagenomes.</title>
        <authorList>
            <person name="Kawai M."/>
            <person name="Futagami T."/>
            <person name="Toyoda A."/>
            <person name="Takaki Y."/>
            <person name="Nishi S."/>
            <person name="Hori S."/>
            <person name="Arai W."/>
            <person name="Tsubouchi T."/>
            <person name="Morono Y."/>
            <person name="Uchiyama I."/>
            <person name="Ito T."/>
            <person name="Fujiyama A."/>
            <person name="Inagaki F."/>
            <person name="Takami H."/>
        </authorList>
    </citation>
    <scope>NUCLEOTIDE SEQUENCE</scope>
    <source>
        <strain evidence="1">Expedition CK06-06</strain>
    </source>
</reference>
<gene>
    <name evidence="1" type="ORF">S12H4_28432</name>
</gene>
<evidence type="ECO:0000313" key="1">
    <source>
        <dbReference type="EMBL" id="GAJ02602.1"/>
    </source>
</evidence>
<dbReference type="AlphaFoldDB" id="X1UGA2"/>
<organism evidence="1">
    <name type="scientific">marine sediment metagenome</name>
    <dbReference type="NCBI Taxonomy" id="412755"/>
    <lineage>
        <taxon>unclassified sequences</taxon>
        <taxon>metagenomes</taxon>
        <taxon>ecological metagenomes</taxon>
    </lineage>
</organism>